<dbReference type="HOGENOM" id="CLU_373535_0_0_1"/>
<dbReference type="PhylomeDB" id="A7SAT9"/>
<dbReference type="GO" id="GO:0098631">
    <property type="term" value="F:cell adhesion mediator activity"/>
    <property type="evidence" value="ECO:0000318"/>
    <property type="project" value="GO_Central"/>
</dbReference>
<keyword evidence="4" id="KW-1185">Reference proteome</keyword>
<proteinExistence type="predicted"/>
<sequence>MELQIDVDGDNDSTVIKIIYHCDHDHYFAVPIGYHWRQETECEQNKAYGFTWSEEQLDATNKHVNITESASLPCDFTLTQSETDQSNTFLLVTWSREKPADSGKWETITVMSNAYGRKTLKDGSRFVPDDSKYGLTITRAAREDHTQYKCTVHASFFTSPATVKLHVHFAPTNTSFTTSDIVSGRTLQMKCHADAYPPATYEFSRGSDYLLTSKEGVYQIGTHTEEDNGRYWCTPRNYLGRGPSRFIDLPNEGDFSSRDDSNKDGVKLSEKMLYIIIALLAALCLIFVVGIILWALCRKRGVKDDSDSGQTRRIVPKCMVLNARSLAKPDAAPALYAELSSNKVGKDRADLGAGGGVAIICRNDWKIKVLNVADSFESETVWCIITTPNSEFYAASIYHLPNPVYDAAGLLDFMSDTWDQILLENPNAKIIIAGDINQLNISEFTRQHALHQMVKKHGSVNKGLVRSDHLVVTVPPLAPVKPSRKHVSLRDTRDHRKVAMDSKLEISKLKWAEDFNFENPEECVRTLNDRLWNLFDQSFPCIKVKMSSRDPPYMSPLIKHLCNVRNKTSRFRSEAENTIRQERINKLIRMNQVMSVQNESKEHCGGSKGWWDVANRITGRKSQGTPVSMVLQPDEINTYFQAINTDDAYRAPALVPIPEGCKVPSIDEHAVTNLLIHQKRTSSGPDEFPYWLWRDYSHHLAPVITKIFNSSLKHQMVPSLWKLANVTPIPKESPLHECNQLRPI</sequence>
<organism evidence="3 4">
    <name type="scientific">Nematostella vectensis</name>
    <name type="common">Starlet sea anemone</name>
    <dbReference type="NCBI Taxonomy" id="45351"/>
    <lineage>
        <taxon>Eukaryota</taxon>
        <taxon>Metazoa</taxon>
        <taxon>Cnidaria</taxon>
        <taxon>Anthozoa</taxon>
        <taxon>Hexacorallia</taxon>
        <taxon>Actiniaria</taxon>
        <taxon>Edwardsiidae</taxon>
        <taxon>Nematostella</taxon>
    </lineage>
</organism>
<evidence type="ECO:0000313" key="4">
    <source>
        <dbReference type="Proteomes" id="UP000001593"/>
    </source>
</evidence>
<feature type="domain" description="Ig-like" evidence="2">
    <location>
        <begin position="171"/>
        <end position="234"/>
    </location>
</feature>
<dbReference type="Pfam" id="PF13895">
    <property type="entry name" value="Ig_2"/>
    <property type="match status" value="1"/>
</dbReference>
<dbReference type="SUPFAM" id="SSF48726">
    <property type="entry name" value="Immunoglobulin"/>
    <property type="match status" value="2"/>
</dbReference>
<keyword evidence="1" id="KW-0812">Transmembrane</keyword>
<dbReference type="InterPro" id="IPR013783">
    <property type="entry name" value="Ig-like_fold"/>
</dbReference>
<keyword evidence="1" id="KW-1133">Transmembrane helix</keyword>
<dbReference type="PROSITE" id="PS50835">
    <property type="entry name" value="IG_LIKE"/>
    <property type="match status" value="2"/>
</dbReference>
<evidence type="ECO:0000259" key="2">
    <source>
        <dbReference type="PROSITE" id="PS50835"/>
    </source>
</evidence>
<feature type="transmembrane region" description="Helical" evidence="1">
    <location>
        <begin position="273"/>
        <end position="296"/>
    </location>
</feature>
<evidence type="ECO:0000313" key="3">
    <source>
        <dbReference type="EMBL" id="EDO39180.1"/>
    </source>
</evidence>
<dbReference type="PANTHER" id="PTHR47510:SF3">
    <property type="entry name" value="ENDO_EXONUCLEASE_PHOSPHATASE DOMAIN-CONTAINING PROTEIN"/>
    <property type="match status" value="1"/>
</dbReference>
<reference evidence="3 4" key="1">
    <citation type="journal article" date="2007" name="Science">
        <title>Sea anemone genome reveals ancestral eumetazoan gene repertoire and genomic organization.</title>
        <authorList>
            <person name="Putnam N.H."/>
            <person name="Srivastava M."/>
            <person name="Hellsten U."/>
            <person name="Dirks B."/>
            <person name="Chapman J."/>
            <person name="Salamov A."/>
            <person name="Terry A."/>
            <person name="Shapiro H."/>
            <person name="Lindquist E."/>
            <person name="Kapitonov V.V."/>
            <person name="Jurka J."/>
            <person name="Genikhovich G."/>
            <person name="Grigoriev I.V."/>
            <person name="Lucas S.M."/>
            <person name="Steele R.E."/>
            <person name="Finnerty J.R."/>
            <person name="Technau U."/>
            <person name="Martindale M.Q."/>
            <person name="Rokhsar D.S."/>
        </authorList>
    </citation>
    <scope>NUCLEOTIDE SEQUENCE [LARGE SCALE GENOMIC DNA]</scope>
    <source>
        <strain evidence="4">CH2 X CH6</strain>
    </source>
</reference>
<dbReference type="GO" id="GO:0005886">
    <property type="term" value="C:plasma membrane"/>
    <property type="evidence" value="ECO:0000318"/>
    <property type="project" value="GO_Central"/>
</dbReference>
<dbReference type="InterPro" id="IPR003598">
    <property type="entry name" value="Ig_sub2"/>
</dbReference>
<dbReference type="SMART" id="SM00408">
    <property type="entry name" value="IGc2"/>
    <property type="match status" value="1"/>
</dbReference>
<dbReference type="AlphaFoldDB" id="A7SAT9"/>
<evidence type="ECO:0000256" key="1">
    <source>
        <dbReference type="SAM" id="Phobius"/>
    </source>
</evidence>
<dbReference type="InterPro" id="IPR036691">
    <property type="entry name" value="Endo/exonu/phosph_ase_sf"/>
</dbReference>
<dbReference type="GO" id="GO:0007156">
    <property type="term" value="P:homophilic cell adhesion via plasma membrane adhesion molecules"/>
    <property type="evidence" value="ECO:0000318"/>
    <property type="project" value="GO_Central"/>
</dbReference>
<dbReference type="Proteomes" id="UP000001593">
    <property type="component" value="Unassembled WGS sequence"/>
</dbReference>
<dbReference type="InterPro" id="IPR007110">
    <property type="entry name" value="Ig-like_dom"/>
</dbReference>
<dbReference type="SMART" id="SM00409">
    <property type="entry name" value="IG"/>
    <property type="match status" value="2"/>
</dbReference>
<accession>A7SAT9</accession>
<dbReference type="GO" id="GO:0007157">
    <property type="term" value="P:heterophilic cell-cell adhesion via plasma membrane cell adhesion molecules"/>
    <property type="evidence" value="ECO:0000318"/>
    <property type="project" value="GO_Central"/>
</dbReference>
<protein>
    <recommendedName>
        <fullName evidence="2">Ig-like domain-containing protein</fullName>
    </recommendedName>
</protein>
<feature type="domain" description="Ig-like" evidence="2">
    <location>
        <begin position="68"/>
        <end position="164"/>
    </location>
</feature>
<dbReference type="InterPro" id="IPR036179">
    <property type="entry name" value="Ig-like_dom_sf"/>
</dbReference>
<dbReference type="PANTHER" id="PTHR47510">
    <property type="entry name" value="REVERSE TRANSCRIPTASE DOMAIN-CONTAINING PROTEIN"/>
    <property type="match status" value="1"/>
</dbReference>
<name>A7SAT9_NEMVE</name>
<dbReference type="GO" id="GO:0005912">
    <property type="term" value="C:adherens junction"/>
    <property type="evidence" value="ECO:0000318"/>
    <property type="project" value="GO_Central"/>
</dbReference>
<keyword evidence="1" id="KW-0472">Membrane</keyword>
<dbReference type="Gene3D" id="3.60.10.10">
    <property type="entry name" value="Endonuclease/exonuclease/phosphatase"/>
    <property type="match status" value="1"/>
</dbReference>
<dbReference type="SUPFAM" id="SSF56219">
    <property type="entry name" value="DNase I-like"/>
    <property type="match status" value="1"/>
</dbReference>
<dbReference type="InterPro" id="IPR003599">
    <property type="entry name" value="Ig_sub"/>
</dbReference>
<dbReference type="Gene3D" id="2.60.40.10">
    <property type="entry name" value="Immunoglobulins"/>
    <property type="match status" value="2"/>
</dbReference>
<dbReference type="EMBL" id="DS469611">
    <property type="protein sequence ID" value="EDO39180.1"/>
    <property type="molecule type" value="Genomic_DNA"/>
</dbReference>
<gene>
    <name evidence="3" type="ORF">NEMVEDRAFT_v1g209397</name>
</gene>
<dbReference type="InParanoid" id="A7SAT9"/>